<sequence length="44" mass="4979">MIHSCGKEHLCNFTTLCLFSTKGEAIANMKQLFLISIQTNLSKY</sequence>
<evidence type="ECO:0000313" key="1">
    <source>
        <dbReference type="EMBL" id="MBX45228.1"/>
    </source>
</evidence>
<name>A0A2P2NRU3_RHIMU</name>
<accession>A0A2P2NRU3</accession>
<dbReference type="AlphaFoldDB" id="A0A2P2NRU3"/>
<protein>
    <submittedName>
        <fullName evidence="1">Uncharacterized protein</fullName>
    </submittedName>
</protein>
<dbReference type="EMBL" id="GGEC01064744">
    <property type="protein sequence ID" value="MBX45228.1"/>
    <property type="molecule type" value="Transcribed_RNA"/>
</dbReference>
<proteinExistence type="predicted"/>
<reference evidence="1" key="1">
    <citation type="submission" date="2018-02" db="EMBL/GenBank/DDBJ databases">
        <title>Rhizophora mucronata_Transcriptome.</title>
        <authorList>
            <person name="Meera S.P."/>
            <person name="Sreeshan A."/>
            <person name="Augustine A."/>
        </authorList>
    </citation>
    <scope>NUCLEOTIDE SEQUENCE</scope>
    <source>
        <tissue evidence="1">Leaf</tissue>
    </source>
</reference>
<organism evidence="1">
    <name type="scientific">Rhizophora mucronata</name>
    <name type="common">Asiatic mangrove</name>
    <dbReference type="NCBI Taxonomy" id="61149"/>
    <lineage>
        <taxon>Eukaryota</taxon>
        <taxon>Viridiplantae</taxon>
        <taxon>Streptophyta</taxon>
        <taxon>Embryophyta</taxon>
        <taxon>Tracheophyta</taxon>
        <taxon>Spermatophyta</taxon>
        <taxon>Magnoliopsida</taxon>
        <taxon>eudicotyledons</taxon>
        <taxon>Gunneridae</taxon>
        <taxon>Pentapetalae</taxon>
        <taxon>rosids</taxon>
        <taxon>fabids</taxon>
        <taxon>Malpighiales</taxon>
        <taxon>Rhizophoraceae</taxon>
        <taxon>Rhizophora</taxon>
    </lineage>
</organism>